<dbReference type="RefSeq" id="WP_080461741.1">
    <property type="nucleotide sequence ID" value="NZ_FQYL01000001.1"/>
</dbReference>
<name>A0ABY1HYX6_9ACTO</name>
<comment type="caution">
    <text evidence="3">The sequence shown here is derived from an EMBL/GenBank/DDBJ whole genome shotgun (WGS) entry which is preliminary data.</text>
</comment>
<accession>A0ABY1HYX6</accession>
<evidence type="ECO:0000259" key="2">
    <source>
        <dbReference type="SMART" id="SM00858"/>
    </source>
</evidence>
<evidence type="ECO:0000313" key="3">
    <source>
        <dbReference type="EMBL" id="SHI29901.1"/>
    </source>
</evidence>
<evidence type="ECO:0000256" key="1">
    <source>
        <dbReference type="SAM" id="MobiDB-lite"/>
    </source>
</evidence>
<sequence length="257" mass="25135">MPASRRSQAPAPAHPVPALSDAPPAPARWRRPGWRDPRLTGGLALVGAAVALGSWAVDSAAGTQEVYVLTRDVAPGTDLTADGVLTLVDSHPGSGAYVPAGGLPGGAVATRSLGEGELLPAAAVAPAPSASQRSVVIEASLGLPEGTGAGDGVDLWRLPDGEALRSAGSAGSAMVSATALPSPGSAPAGTASQDGEPRARVVAQGLIIRSVTQQRAGLVSTGTTAVEVLVPEDAVADVLTAVGSGSPLVLVPTGRGA</sequence>
<feature type="domain" description="SAF" evidence="2">
    <location>
        <begin position="64"/>
        <end position="125"/>
    </location>
</feature>
<feature type="region of interest" description="Disordered" evidence="1">
    <location>
        <begin position="1"/>
        <end position="33"/>
    </location>
</feature>
<feature type="compositionally biased region" description="Low complexity" evidence="1">
    <location>
        <begin position="1"/>
        <end position="11"/>
    </location>
</feature>
<protein>
    <recommendedName>
        <fullName evidence="2">SAF domain-containing protein</fullName>
    </recommendedName>
</protein>
<feature type="region of interest" description="Disordered" evidence="1">
    <location>
        <begin position="176"/>
        <end position="196"/>
    </location>
</feature>
<reference evidence="3 4" key="1">
    <citation type="submission" date="2016-11" db="EMBL/GenBank/DDBJ databases">
        <authorList>
            <person name="Varghese N."/>
            <person name="Submissions S."/>
        </authorList>
    </citation>
    <scope>NUCLEOTIDE SEQUENCE [LARGE SCALE GENOMIC DNA]</scope>
    <source>
        <strain evidence="3 4">PA</strain>
    </source>
</reference>
<dbReference type="EMBL" id="FQYL01000001">
    <property type="protein sequence ID" value="SHI29901.1"/>
    <property type="molecule type" value="Genomic_DNA"/>
</dbReference>
<dbReference type="Proteomes" id="UP000184390">
    <property type="component" value="Unassembled WGS sequence"/>
</dbReference>
<keyword evidence="4" id="KW-1185">Reference proteome</keyword>
<evidence type="ECO:0000313" key="4">
    <source>
        <dbReference type="Proteomes" id="UP000184390"/>
    </source>
</evidence>
<dbReference type="SMART" id="SM00858">
    <property type="entry name" value="SAF"/>
    <property type="match status" value="1"/>
</dbReference>
<dbReference type="InterPro" id="IPR013974">
    <property type="entry name" value="SAF"/>
</dbReference>
<organism evidence="3 4">
    <name type="scientific">Actinomyces denticolens</name>
    <dbReference type="NCBI Taxonomy" id="52767"/>
    <lineage>
        <taxon>Bacteria</taxon>
        <taxon>Bacillati</taxon>
        <taxon>Actinomycetota</taxon>
        <taxon>Actinomycetes</taxon>
        <taxon>Actinomycetales</taxon>
        <taxon>Actinomycetaceae</taxon>
        <taxon>Actinomyces</taxon>
    </lineage>
</organism>
<proteinExistence type="predicted"/>
<gene>
    <name evidence="3" type="ORF">SAMN05216246_101132</name>
</gene>